<keyword evidence="8" id="KW-1185">Reference proteome</keyword>
<dbReference type="PROSITE" id="PS50850">
    <property type="entry name" value="MFS"/>
    <property type="match status" value="1"/>
</dbReference>
<feature type="domain" description="Major facilitator superfamily (MFS) profile" evidence="6">
    <location>
        <begin position="8"/>
        <end position="447"/>
    </location>
</feature>
<dbReference type="Gene3D" id="1.20.1720.10">
    <property type="entry name" value="Multidrug resistance protein D"/>
    <property type="match status" value="1"/>
</dbReference>
<comment type="subcellular location">
    <subcellularLocation>
        <location evidence="1">Cell membrane</location>
        <topology evidence="1">Multi-pass membrane protein</topology>
    </subcellularLocation>
</comment>
<keyword evidence="2 5" id="KW-0812">Transmembrane</keyword>
<accession>A0A839QKR7</accession>
<proteinExistence type="predicted"/>
<dbReference type="GO" id="GO:0005886">
    <property type="term" value="C:plasma membrane"/>
    <property type="evidence" value="ECO:0007669"/>
    <property type="project" value="UniProtKB-SubCell"/>
</dbReference>
<evidence type="ECO:0000259" key="6">
    <source>
        <dbReference type="PROSITE" id="PS50850"/>
    </source>
</evidence>
<feature type="transmembrane region" description="Helical" evidence="5">
    <location>
        <begin position="263"/>
        <end position="286"/>
    </location>
</feature>
<protein>
    <submittedName>
        <fullName evidence="7">EmrB/QacA subfamily drug resistance transporter</fullName>
    </submittedName>
</protein>
<feature type="transmembrane region" description="Helical" evidence="5">
    <location>
        <begin position="292"/>
        <end position="314"/>
    </location>
</feature>
<dbReference type="SUPFAM" id="SSF103473">
    <property type="entry name" value="MFS general substrate transporter"/>
    <property type="match status" value="1"/>
</dbReference>
<evidence type="ECO:0000256" key="2">
    <source>
        <dbReference type="ARBA" id="ARBA00022692"/>
    </source>
</evidence>
<feature type="transmembrane region" description="Helical" evidence="5">
    <location>
        <begin position="422"/>
        <end position="443"/>
    </location>
</feature>
<dbReference type="EMBL" id="JACHVS010000002">
    <property type="protein sequence ID" value="MBB2996799.1"/>
    <property type="molecule type" value="Genomic_DNA"/>
</dbReference>
<organism evidence="7 8">
    <name type="scientific">Paeniglutamicibacter cryotolerans</name>
    <dbReference type="NCBI Taxonomy" id="670079"/>
    <lineage>
        <taxon>Bacteria</taxon>
        <taxon>Bacillati</taxon>
        <taxon>Actinomycetota</taxon>
        <taxon>Actinomycetes</taxon>
        <taxon>Micrococcales</taxon>
        <taxon>Micrococcaceae</taxon>
        <taxon>Paeniglutamicibacter</taxon>
    </lineage>
</organism>
<feature type="transmembrane region" description="Helical" evidence="5">
    <location>
        <begin position="193"/>
        <end position="214"/>
    </location>
</feature>
<gene>
    <name evidence="7" type="ORF">E9229_003046</name>
</gene>
<feature type="transmembrane region" description="Helical" evidence="5">
    <location>
        <begin position="106"/>
        <end position="124"/>
    </location>
</feature>
<feature type="transmembrane region" description="Helical" evidence="5">
    <location>
        <begin position="77"/>
        <end position="100"/>
    </location>
</feature>
<keyword evidence="3 5" id="KW-1133">Transmembrane helix</keyword>
<dbReference type="PANTHER" id="PTHR42718">
    <property type="entry name" value="MAJOR FACILITATOR SUPERFAMILY MULTIDRUG TRANSPORTER MFSC"/>
    <property type="match status" value="1"/>
</dbReference>
<dbReference type="PANTHER" id="PTHR42718:SF42">
    <property type="entry name" value="EXPORT PROTEIN"/>
    <property type="match status" value="1"/>
</dbReference>
<dbReference type="InterPro" id="IPR020846">
    <property type="entry name" value="MFS_dom"/>
</dbReference>
<dbReference type="Proteomes" id="UP000523000">
    <property type="component" value="Unassembled WGS sequence"/>
</dbReference>
<feature type="transmembrane region" description="Helical" evidence="5">
    <location>
        <begin position="351"/>
        <end position="374"/>
    </location>
</feature>
<dbReference type="Pfam" id="PF07690">
    <property type="entry name" value="MFS_1"/>
    <property type="match status" value="1"/>
</dbReference>
<feature type="transmembrane region" description="Helical" evidence="5">
    <location>
        <begin position="7"/>
        <end position="34"/>
    </location>
</feature>
<dbReference type="Gene3D" id="1.20.1250.20">
    <property type="entry name" value="MFS general substrate transporter like domains"/>
    <property type="match status" value="1"/>
</dbReference>
<evidence type="ECO:0000256" key="5">
    <source>
        <dbReference type="SAM" id="Phobius"/>
    </source>
</evidence>
<feature type="transmembrane region" description="Helical" evidence="5">
    <location>
        <begin position="395"/>
        <end position="416"/>
    </location>
</feature>
<evidence type="ECO:0000313" key="7">
    <source>
        <dbReference type="EMBL" id="MBB2996799.1"/>
    </source>
</evidence>
<keyword evidence="4 5" id="KW-0472">Membrane</keyword>
<evidence type="ECO:0000313" key="8">
    <source>
        <dbReference type="Proteomes" id="UP000523000"/>
    </source>
</evidence>
<feature type="transmembrane region" description="Helical" evidence="5">
    <location>
        <begin position="161"/>
        <end position="181"/>
    </location>
</feature>
<dbReference type="InterPro" id="IPR011701">
    <property type="entry name" value="MFS"/>
</dbReference>
<dbReference type="AlphaFoldDB" id="A0A839QKR7"/>
<evidence type="ECO:0000256" key="4">
    <source>
        <dbReference type="ARBA" id="ARBA00023136"/>
    </source>
</evidence>
<evidence type="ECO:0000256" key="3">
    <source>
        <dbReference type="ARBA" id="ARBA00022989"/>
    </source>
</evidence>
<sequence length="473" mass="48235">MDRHGRVVLWVAVLASFVAFLDGSIVNVALPAIARGLGGGIVIQQWVLDGYLLSLGSLILVAGSLSDAFGRVRILRIGLLLFGVASLLCAAAPTGLFLVLARMLQGAAAALLVPSSLALITSAFNDQARSKAIGLWTAWTGTAFVAGPLLGGLLVDTASWRLVFAVNVLPIATTLFLLARLNDPRPPTTRPRVDLAGALLAAVGLAGPVFALIMQGSAGWGSQLVLAPLAGGLACFAAFIWWESRAPEPMMPLGLFRSRNFAIGNLSTAAIYAGISLGLFIIPVFLQEAGGLSAIAAGLATLPMTIMSLALSAYFGTLSGRFGPRLFMAAGPMIGAVGFLLMLSTSTPVDYWWQLLPGVVVFGLGLSITVAPLTSAVLGSITPAQAGIGSAINNAVARVAGLLSIASAGLIVGSVLDDGAFHRVLVATAALLIAGGVISALGIRNNRPPDAPPVPPEASAACLDRIVPGEASG</sequence>
<feature type="transmembrane region" description="Helical" evidence="5">
    <location>
        <begin position="326"/>
        <end position="345"/>
    </location>
</feature>
<dbReference type="RefSeq" id="WP_183512369.1">
    <property type="nucleotide sequence ID" value="NZ_BAABGK010000111.1"/>
</dbReference>
<reference evidence="7 8" key="1">
    <citation type="submission" date="2020-08" db="EMBL/GenBank/DDBJ databases">
        <title>Sequencing the genomes of 1000 actinobacteria strains.</title>
        <authorList>
            <person name="Klenk H.-P."/>
        </authorList>
    </citation>
    <scope>NUCLEOTIDE SEQUENCE [LARGE SCALE GENOMIC DNA]</scope>
    <source>
        <strain evidence="7 8">DSM 22826</strain>
    </source>
</reference>
<name>A0A839QKR7_9MICC</name>
<feature type="transmembrane region" description="Helical" evidence="5">
    <location>
        <begin position="220"/>
        <end position="242"/>
    </location>
</feature>
<dbReference type="CDD" id="cd17321">
    <property type="entry name" value="MFS_MMR_MDR_like"/>
    <property type="match status" value="1"/>
</dbReference>
<comment type="caution">
    <text evidence="7">The sequence shown here is derived from an EMBL/GenBank/DDBJ whole genome shotgun (WGS) entry which is preliminary data.</text>
</comment>
<feature type="transmembrane region" description="Helical" evidence="5">
    <location>
        <begin position="46"/>
        <end position="65"/>
    </location>
</feature>
<feature type="transmembrane region" description="Helical" evidence="5">
    <location>
        <begin position="136"/>
        <end position="155"/>
    </location>
</feature>
<dbReference type="InterPro" id="IPR036259">
    <property type="entry name" value="MFS_trans_sf"/>
</dbReference>
<evidence type="ECO:0000256" key="1">
    <source>
        <dbReference type="ARBA" id="ARBA00004651"/>
    </source>
</evidence>
<dbReference type="PRINTS" id="PR01036">
    <property type="entry name" value="TCRTETB"/>
</dbReference>
<dbReference type="GO" id="GO:0022857">
    <property type="term" value="F:transmembrane transporter activity"/>
    <property type="evidence" value="ECO:0007669"/>
    <property type="project" value="InterPro"/>
</dbReference>